<sequence length="111" mass="12865">MNYDQSIDILTEKLNKLTISVEKLKAKTSSHQQLLLDHVEKGDGERMNLKDDIQSEIQLTTEKMEQINDANLKMHKLSTLFSNIRSPIKLKEEIKSPFIEGLKHQDKSQFL</sequence>
<evidence type="ECO:0000313" key="2">
    <source>
        <dbReference type="EMBL" id="MBW0480517.1"/>
    </source>
</evidence>
<dbReference type="AlphaFoldDB" id="A0A9Q3CBA8"/>
<keyword evidence="3" id="KW-1185">Reference proteome</keyword>
<accession>A0A9Q3CBA8</accession>
<gene>
    <name evidence="2" type="ORF">O181_020232</name>
</gene>
<evidence type="ECO:0000256" key="1">
    <source>
        <dbReference type="SAM" id="Coils"/>
    </source>
</evidence>
<feature type="coiled-coil region" evidence="1">
    <location>
        <begin position="7"/>
        <end position="70"/>
    </location>
</feature>
<organism evidence="2 3">
    <name type="scientific">Austropuccinia psidii MF-1</name>
    <dbReference type="NCBI Taxonomy" id="1389203"/>
    <lineage>
        <taxon>Eukaryota</taxon>
        <taxon>Fungi</taxon>
        <taxon>Dikarya</taxon>
        <taxon>Basidiomycota</taxon>
        <taxon>Pucciniomycotina</taxon>
        <taxon>Pucciniomycetes</taxon>
        <taxon>Pucciniales</taxon>
        <taxon>Sphaerophragmiaceae</taxon>
        <taxon>Austropuccinia</taxon>
    </lineage>
</organism>
<dbReference type="Proteomes" id="UP000765509">
    <property type="component" value="Unassembled WGS sequence"/>
</dbReference>
<reference evidence="2" key="1">
    <citation type="submission" date="2021-03" db="EMBL/GenBank/DDBJ databases">
        <title>Draft genome sequence of rust myrtle Austropuccinia psidii MF-1, a brazilian biotype.</title>
        <authorList>
            <person name="Quecine M.C."/>
            <person name="Pachon D.M.R."/>
            <person name="Bonatelli M.L."/>
            <person name="Correr F.H."/>
            <person name="Franceschini L.M."/>
            <person name="Leite T.F."/>
            <person name="Margarido G.R.A."/>
            <person name="Almeida C.A."/>
            <person name="Ferrarezi J.A."/>
            <person name="Labate C.A."/>
        </authorList>
    </citation>
    <scope>NUCLEOTIDE SEQUENCE</scope>
    <source>
        <strain evidence="2">MF-1</strain>
    </source>
</reference>
<protein>
    <submittedName>
        <fullName evidence="2">Uncharacterized protein</fullName>
    </submittedName>
</protein>
<evidence type="ECO:0000313" key="3">
    <source>
        <dbReference type="Proteomes" id="UP000765509"/>
    </source>
</evidence>
<dbReference type="EMBL" id="AVOT02005997">
    <property type="protein sequence ID" value="MBW0480517.1"/>
    <property type="molecule type" value="Genomic_DNA"/>
</dbReference>
<name>A0A9Q3CBA8_9BASI</name>
<proteinExistence type="predicted"/>
<comment type="caution">
    <text evidence="2">The sequence shown here is derived from an EMBL/GenBank/DDBJ whole genome shotgun (WGS) entry which is preliminary data.</text>
</comment>
<keyword evidence="1" id="KW-0175">Coiled coil</keyword>